<dbReference type="Proteomes" id="UP000326837">
    <property type="component" value="Chromosome"/>
</dbReference>
<dbReference type="AlphaFoldDB" id="A0A5K7XCX8"/>
<organism evidence="1 2">
    <name type="scientific">Lacipirellula parvula</name>
    <dbReference type="NCBI Taxonomy" id="2650471"/>
    <lineage>
        <taxon>Bacteria</taxon>
        <taxon>Pseudomonadati</taxon>
        <taxon>Planctomycetota</taxon>
        <taxon>Planctomycetia</taxon>
        <taxon>Pirellulales</taxon>
        <taxon>Lacipirellulaceae</taxon>
        <taxon>Lacipirellula</taxon>
    </lineage>
</organism>
<evidence type="ECO:0000313" key="1">
    <source>
        <dbReference type="EMBL" id="BBO34318.1"/>
    </source>
</evidence>
<dbReference type="EMBL" id="AP021861">
    <property type="protein sequence ID" value="BBO34318.1"/>
    <property type="molecule type" value="Genomic_DNA"/>
</dbReference>
<keyword evidence="2" id="KW-1185">Reference proteome</keyword>
<dbReference type="KEGG" id="lpav:PLANPX_3930"/>
<gene>
    <name evidence="1" type="ORF">PLANPX_3930</name>
</gene>
<protein>
    <submittedName>
        <fullName evidence="1">Uncharacterized protein</fullName>
    </submittedName>
</protein>
<name>A0A5K7XCX8_9BACT</name>
<proteinExistence type="predicted"/>
<sequence length="38" mass="4355">MLFSMRRKTPISTAGNDEALVHVRFTRAVTHTNGRNRI</sequence>
<reference evidence="2" key="1">
    <citation type="submission" date="2019-10" db="EMBL/GenBank/DDBJ databases">
        <title>Lacipirellula parvula gen. nov., sp. nov., representing a lineage of planctomycetes widespread in freshwater anoxic habitats, and description of the family Lacipirellulaceae.</title>
        <authorList>
            <person name="Dedysh S.N."/>
            <person name="Kulichevskaya I.S."/>
            <person name="Beletsky A.V."/>
            <person name="Rakitin A.L."/>
            <person name="Mardanov A.V."/>
            <person name="Ivanova A.A."/>
            <person name="Saltykova V.X."/>
            <person name="Rijpstra W.I.C."/>
            <person name="Sinninghe Damste J.S."/>
            <person name="Ravin N.V."/>
        </authorList>
    </citation>
    <scope>NUCLEOTIDE SEQUENCE [LARGE SCALE GENOMIC DNA]</scope>
    <source>
        <strain evidence="2">PX69</strain>
    </source>
</reference>
<accession>A0A5K7XCX8</accession>
<evidence type="ECO:0000313" key="2">
    <source>
        <dbReference type="Proteomes" id="UP000326837"/>
    </source>
</evidence>